<keyword evidence="1" id="KW-0456">Lyase</keyword>
<evidence type="ECO:0000313" key="2">
    <source>
        <dbReference type="Proteomes" id="UP000325785"/>
    </source>
</evidence>
<proteinExistence type="predicted"/>
<dbReference type="Gene3D" id="3.20.20.60">
    <property type="entry name" value="Phosphoenolpyruvate-binding domains"/>
    <property type="match status" value="1"/>
</dbReference>
<dbReference type="RefSeq" id="WP_057820661.1">
    <property type="nucleotide sequence ID" value="NZ_CP031598.1"/>
</dbReference>
<dbReference type="AlphaFoldDB" id="A0A5P3A8K8"/>
<dbReference type="SUPFAM" id="SSF51621">
    <property type="entry name" value="Phosphoenolpyruvate/pyruvate domain"/>
    <property type="match status" value="1"/>
</dbReference>
<dbReference type="PANTHER" id="PTHR42905:SF5">
    <property type="entry name" value="CARBOXYVINYL-CARBOXYPHOSPHONATE PHOSPHORYLMUTASE, CHLOROPLASTIC"/>
    <property type="match status" value="1"/>
</dbReference>
<sequence>MIEDNVKRDFAAKARAGETQFVAGCFDAMSAMLAEKAGAPAVMTSGFALSATNFGFPDVELYTMTENLGVVRNVANAVSIPVIADADTGYGNAINVMRTVREFEHAGVAAMIFEDQLAPKRCPAVANQVEILPAHEQAGKIRAAVSARRNPDTLIIARTDAPTVSGAIERAKLYVEAGADLVQPISKTFTDLDSLKQLREAAGVPLSLQILGWLEKDITADQIREIAGLATYPLVGLMSAAQAMQDNYAKLMKDLDTGALPHPVMSMGDFKDFIGFEEIENQQEKFLLMDIRATSAAE</sequence>
<evidence type="ECO:0000313" key="1">
    <source>
        <dbReference type="EMBL" id="QEW25023.1"/>
    </source>
</evidence>
<dbReference type="InterPro" id="IPR015813">
    <property type="entry name" value="Pyrv/PenolPyrv_kinase-like_dom"/>
</dbReference>
<dbReference type="InterPro" id="IPR040442">
    <property type="entry name" value="Pyrv_kinase-like_dom_sf"/>
</dbReference>
<dbReference type="InterPro" id="IPR039556">
    <property type="entry name" value="ICL/PEPM"/>
</dbReference>
<reference evidence="1 2" key="1">
    <citation type="submission" date="2018-08" db="EMBL/GenBank/DDBJ databases">
        <title>Genetic Globetrotter - A new plasmid hitch-hiking vast phylogenetic and geographic distances.</title>
        <authorList>
            <person name="Vollmers J."/>
            <person name="Petersen J."/>
        </authorList>
    </citation>
    <scope>NUCLEOTIDE SEQUENCE [LARGE SCALE GENOMIC DNA]</scope>
    <source>
        <strain evidence="1 2">DSM 26383</strain>
    </source>
</reference>
<dbReference type="EC" id="4.1.3.32" evidence="1"/>
<name>A0A5P3A8K8_9RHOB</name>
<dbReference type="Pfam" id="PF13714">
    <property type="entry name" value="PEP_mutase"/>
    <property type="match status" value="1"/>
</dbReference>
<accession>A0A5P3A8K8</accession>
<organism evidence="1 2">
    <name type="scientific">Roseovarius indicus</name>
    <dbReference type="NCBI Taxonomy" id="540747"/>
    <lineage>
        <taxon>Bacteria</taxon>
        <taxon>Pseudomonadati</taxon>
        <taxon>Pseudomonadota</taxon>
        <taxon>Alphaproteobacteria</taxon>
        <taxon>Rhodobacterales</taxon>
        <taxon>Roseobacteraceae</taxon>
        <taxon>Roseovarius</taxon>
    </lineage>
</organism>
<dbReference type="Proteomes" id="UP000325785">
    <property type="component" value="Chromosome"/>
</dbReference>
<dbReference type="KEGG" id="rid:RIdsm_00807"/>
<dbReference type="EMBL" id="CP031598">
    <property type="protein sequence ID" value="QEW25023.1"/>
    <property type="molecule type" value="Genomic_DNA"/>
</dbReference>
<dbReference type="GO" id="GO:0047529">
    <property type="term" value="F:2,3-dimethylmalate lyase activity"/>
    <property type="evidence" value="ECO:0007669"/>
    <property type="project" value="UniProtKB-EC"/>
</dbReference>
<protein>
    <submittedName>
        <fullName evidence="1">2,3-dimethylmalate lyase</fullName>
        <ecNumber evidence="1">4.1.3.32</ecNumber>
    </submittedName>
</protein>
<dbReference type="PANTHER" id="PTHR42905">
    <property type="entry name" value="PHOSPHOENOLPYRUVATE CARBOXYLASE"/>
    <property type="match status" value="1"/>
</dbReference>
<dbReference type="OrthoDB" id="8629576at2"/>
<dbReference type="CDD" id="cd00377">
    <property type="entry name" value="ICL_PEPM"/>
    <property type="match status" value="1"/>
</dbReference>
<gene>
    <name evidence="1" type="primary">dml_1</name>
    <name evidence="1" type="ORF">RIdsm_00807</name>
</gene>